<keyword evidence="1" id="KW-0695">RNA-directed DNA polymerase</keyword>
<reference evidence="2" key="2">
    <citation type="submission" date="2017-12" db="EMBL/GenBank/DDBJ databases">
        <title>Genome sequence of the Bar-tailed Godwit (Limosa lapponica baueri).</title>
        <authorList>
            <person name="Lima N.C.B."/>
            <person name="Parody-Merino A.M."/>
            <person name="Battley P.F."/>
            <person name="Fidler A.E."/>
            <person name="Prosdocimi F."/>
        </authorList>
    </citation>
    <scope>NUCLEOTIDE SEQUENCE [LARGE SCALE GENOMIC DNA]</scope>
</reference>
<protein>
    <submittedName>
        <fullName evidence="1">Rna-directed dna polymerase from mobile element jockey-like</fullName>
    </submittedName>
</protein>
<dbReference type="OrthoDB" id="9400399at2759"/>
<evidence type="ECO:0000313" key="1">
    <source>
        <dbReference type="EMBL" id="PKU47413.1"/>
    </source>
</evidence>
<sequence>MVCYESNSMKANWTRFNKIKCRFLYLGHSKAMQCYRFGEEWMEEKDLGVLVDRQLSMSHQCAQVAKKANSIMACVRNSIASRTGEVIVPLYAALVGGTLNTVLSFGPLTTRKALTCWSMSREGQQSW</sequence>
<dbReference type="Proteomes" id="UP000233556">
    <property type="component" value="Unassembled WGS sequence"/>
</dbReference>
<dbReference type="PANTHER" id="PTHR33332">
    <property type="entry name" value="REVERSE TRANSCRIPTASE DOMAIN-CONTAINING PROTEIN"/>
    <property type="match status" value="1"/>
</dbReference>
<proteinExistence type="predicted"/>
<name>A0A2I0UN09_LIMLA</name>
<evidence type="ECO:0000313" key="2">
    <source>
        <dbReference type="Proteomes" id="UP000233556"/>
    </source>
</evidence>
<keyword evidence="1" id="KW-0548">Nucleotidyltransferase</keyword>
<keyword evidence="2" id="KW-1185">Reference proteome</keyword>
<accession>A0A2I0UN09</accession>
<gene>
    <name evidence="1" type="ORF">llap_2315</name>
</gene>
<dbReference type="GO" id="GO:0003964">
    <property type="term" value="F:RNA-directed DNA polymerase activity"/>
    <property type="evidence" value="ECO:0007669"/>
    <property type="project" value="UniProtKB-KW"/>
</dbReference>
<dbReference type="AlphaFoldDB" id="A0A2I0UN09"/>
<dbReference type="EMBL" id="KZ505679">
    <property type="protein sequence ID" value="PKU47413.1"/>
    <property type="molecule type" value="Genomic_DNA"/>
</dbReference>
<organism evidence="1 2">
    <name type="scientific">Limosa lapponica baueri</name>
    <dbReference type="NCBI Taxonomy" id="1758121"/>
    <lineage>
        <taxon>Eukaryota</taxon>
        <taxon>Metazoa</taxon>
        <taxon>Chordata</taxon>
        <taxon>Craniata</taxon>
        <taxon>Vertebrata</taxon>
        <taxon>Euteleostomi</taxon>
        <taxon>Archelosauria</taxon>
        <taxon>Archosauria</taxon>
        <taxon>Dinosauria</taxon>
        <taxon>Saurischia</taxon>
        <taxon>Theropoda</taxon>
        <taxon>Coelurosauria</taxon>
        <taxon>Aves</taxon>
        <taxon>Neognathae</taxon>
        <taxon>Neoaves</taxon>
        <taxon>Charadriiformes</taxon>
        <taxon>Scolopacidae</taxon>
        <taxon>Limosa</taxon>
    </lineage>
</organism>
<keyword evidence="1" id="KW-0808">Transferase</keyword>
<reference evidence="2" key="1">
    <citation type="submission" date="2017-11" db="EMBL/GenBank/DDBJ databases">
        <authorList>
            <person name="Lima N.C."/>
            <person name="Parody-Merino A.M."/>
            <person name="Battley P.F."/>
            <person name="Fidler A.E."/>
            <person name="Prosdocimi F."/>
        </authorList>
    </citation>
    <scope>NUCLEOTIDE SEQUENCE [LARGE SCALE GENOMIC DNA]</scope>
</reference>